<evidence type="ECO:0000256" key="1">
    <source>
        <dbReference type="SAM" id="Coils"/>
    </source>
</evidence>
<proteinExistence type="predicted"/>
<dbReference type="KEGG" id="ela:UCREL1_1762"/>
<evidence type="ECO:0000313" key="2">
    <source>
        <dbReference type="EMBL" id="EMR71192.1"/>
    </source>
</evidence>
<accession>M7T3P9</accession>
<reference evidence="3" key="1">
    <citation type="journal article" date="2013" name="Genome Announc.">
        <title>Draft genome sequence of the grapevine dieback fungus Eutypa lata UCR-EL1.</title>
        <authorList>
            <person name="Blanco-Ulate B."/>
            <person name="Rolshausen P.E."/>
            <person name="Cantu D."/>
        </authorList>
    </citation>
    <scope>NUCLEOTIDE SEQUENCE [LARGE SCALE GENOMIC DNA]</scope>
    <source>
        <strain evidence="3">UCR-EL1</strain>
    </source>
</reference>
<dbReference type="Proteomes" id="UP000012174">
    <property type="component" value="Unassembled WGS sequence"/>
</dbReference>
<feature type="coiled-coil region" evidence="1">
    <location>
        <begin position="137"/>
        <end position="171"/>
    </location>
</feature>
<keyword evidence="3" id="KW-1185">Reference proteome</keyword>
<dbReference type="AlphaFoldDB" id="M7T3P9"/>
<dbReference type="HOGENOM" id="CLU_490036_0_0_1"/>
<gene>
    <name evidence="2" type="ORF">UCREL1_1762</name>
</gene>
<dbReference type="EMBL" id="KB705687">
    <property type="protein sequence ID" value="EMR71192.1"/>
    <property type="molecule type" value="Genomic_DNA"/>
</dbReference>
<protein>
    <submittedName>
        <fullName evidence="2">Uncharacterized protein</fullName>
    </submittedName>
</protein>
<organism evidence="2 3">
    <name type="scientific">Eutypa lata (strain UCR-EL1)</name>
    <name type="common">Grapevine dieback disease fungus</name>
    <name type="synonym">Eutypa armeniacae</name>
    <dbReference type="NCBI Taxonomy" id="1287681"/>
    <lineage>
        <taxon>Eukaryota</taxon>
        <taxon>Fungi</taxon>
        <taxon>Dikarya</taxon>
        <taxon>Ascomycota</taxon>
        <taxon>Pezizomycotina</taxon>
        <taxon>Sordariomycetes</taxon>
        <taxon>Xylariomycetidae</taxon>
        <taxon>Xylariales</taxon>
        <taxon>Diatrypaceae</taxon>
        <taxon>Eutypa</taxon>
    </lineage>
</organism>
<evidence type="ECO:0000313" key="3">
    <source>
        <dbReference type="Proteomes" id="UP000012174"/>
    </source>
</evidence>
<keyword evidence="1" id="KW-0175">Coiled coil</keyword>
<sequence>MASAVTNQRRDHVVSILCSVLDLPSNDRRARLLNLIDTDEEVEESVAKVEDLCSGSLGVFSADELRVAGKLRLPDAATEGTLTASDSWAKVLTLVQRKDNVEDSLQSLITLNIECGKIASAFRAPTSRYLGGSEKLSVASSGRREELKKRIKEYQEKCALLETKSKSLEDNYNACFSLPYINKSDQPKTNVGVKEGGDHRRIFDQTTKPHDHILTKLQALGAEFNFDTAENNDLVSDARSFANKLSDILHMFYLVYAEAIAVGRDNLSDDPSHSKAVDEERQAISEEIQSLWEEVIPVAHMAVEKEFLKPFLKEVDHAAKDAKLRNSTISAYILGVLRYMNQHLRALSERGYSIPDLSEGDSRQQPVPYDNHGSVIELMQDYFAAYSSVPIDLDSDDSKGDAGEKVVTKLQEFVANREGKLSATYGQMQTLFEAAAKSNLGNVEIGRAIISRRIVADGSLGLDVPRNFHRDDEAEEAIRLMEDEVEVVRERFRSLGQSGAAEAPDFVLQAYLKAHKRIPAKSSKEGCLASGKFHVACPACQACPEFTDFISRWSDA</sequence>
<dbReference type="OrthoDB" id="5314201at2759"/>
<name>M7T3P9_EUTLA</name>